<dbReference type="EMBL" id="CDSF01000002">
    <property type="protein sequence ID" value="CEO94999.1"/>
    <property type="molecule type" value="Genomic_DNA"/>
</dbReference>
<comment type="subcellular location">
    <subcellularLocation>
        <location evidence="1">Membrane</location>
        <topology evidence="1">Multi-pass membrane protein</topology>
    </subcellularLocation>
</comment>
<name>A0A0G4IIK0_PLABS</name>
<feature type="transmembrane region" description="Helical" evidence="8">
    <location>
        <begin position="354"/>
        <end position="380"/>
    </location>
</feature>
<organism evidence="10 12">
    <name type="scientific">Plasmodiophora brassicae</name>
    <name type="common">Clubroot disease agent</name>
    <dbReference type="NCBI Taxonomy" id="37360"/>
    <lineage>
        <taxon>Eukaryota</taxon>
        <taxon>Sar</taxon>
        <taxon>Rhizaria</taxon>
        <taxon>Endomyxa</taxon>
        <taxon>Phytomyxea</taxon>
        <taxon>Plasmodiophorida</taxon>
        <taxon>Plasmodiophoridae</taxon>
        <taxon>Plasmodiophora</taxon>
    </lineage>
</organism>
<dbReference type="PROSITE" id="PS50850">
    <property type="entry name" value="MFS"/>
    <property type="match status" value="1"/>
</dbReference>
<dbReference type="PRINTS" id="PR01035">
    <property type="entry name" value="TCRTETA"/>
</dbReference>
<feature type="compositionally biased region" description="Basic and acidic residues" evidence="7">
    <location>
        <begin position="20"/>
        <end position="32"/>
    </location>
</feature>
<dbReference type="OrthoDB" id="497880at2759"/>
<keyword evidence="11" id="KW-0496">Mitochondrion</keyword>
<protein>
    <recommendedName>
        <fullName evidence="9">Major facilitator superfamily (MFS) profile domain-containing protein</fullName>
    </recommendedName>
</protein>
<keyword evidence="6 8" id="KW-0472">Membrane</keyword>
<dbReference type="GO" id="GO:0022857">
    <property type="term" value="F:transmembrane transporter activity"/>
    <property type="evidence" value="ECO:0007669"/>
    <property type="project" value="InterPro"/>
</dbReference>
<dbReference type="GO" id="GO:0016020">
    <property type="term" value="C:membrane"/>
    <property type="evidence" value="ECO:0007669"/>
    <property type="project" value="UniProtKB-SubCell"/>
</dbReference>
<dbReference type="OMA" id="FMPIAGQ"/>
<feature type="transmembrane region" description="Helical" evidence="8">
    <location>
        <begin position="418"/>
        <end position="441"/>
    </location>
</feature>
<dbReference type="SUPFAM" id="SSF103473">
    <property type="entry name" value="MFS general substrate transporter"/>
    <property type="match status" value="1"/>
</dbReference>
<evidence type="ECO:0000313" key="12">
    <source>
        <dbReference type="Proteomes" id="UP000039324"/>
    </source>
</evidence>
<evidence type="ECO:0000256" key="5">
    <source>
        <dbReference type="ARBA" id="ARBA00022989"/>
    </source>
</evidence>
<sequence>MHAVVRGERLLGVPSASSPAKRDNDTAPKMDIEEGDEDDEDDNPSELNLISGGTINRAFAALLVLSLFMNIPISLIGPFFPNEALDRGVPLTAVGLILSAFPLSVCLSAPLWGLSVPMLGPKALIIGGGLLTSICVAGFSLIDNFDGMQFIVFGIGIRLLQGIGCAATETGATAMLAGRFPESIGTITGLMDVAESIGFMIGPPIGGLLYQRGGFQTPFLVIGAATLLVMIPLIWLVPQRATHYHKISEISVMRILSAPGVALIVLAAVLGMSVFAFLELALQPHFIGQNVTSSELGLLFTLSSAVYAICSPLVGYLTTPRNTRPFIVFGLLLIAFSLCLLSGLLPVAGFGYQVVSLVLISAGCSLVLVPVVPSMTYAVIHLGRQAMDVVSGVITASFSLGEILGPTIGGLLMQRFGFQIGTGVYACMILLVALALCIYILMSSPIPEEWEEVDDLGEPLIADSSLAS</sequence>
<geneLocation type="mitochondrion" evidence="11"/>
<feature type="transmembrane region" description="Helical" evidence="8">
    <location>
        <begin position="58"/>
        <end position="80"/>
    </location>
</feature>
<evidence type="ECO:0000256" key="2">
    <source>
        <dbReference type="ARBA" id="ARBA00006829"/>
    </source>
</evidence>
<evidence type="ECO:0000313" key="13">
    <source>
        <dbReference type="Proteomes" id="UP000290189"/>
    </source>
</evidence>
<reference evidence="11 13" key="2">
    <citation type="submission" date="2018-03" db="EMBL/GenBank/DDBJ databases">
        <authorList>
            <person name="Fogelqvist J."/>
        </authorList>
    </citation>
    <scope>NUCLEOTIDE SEQUENCE [LARGE SCALE GENOMIC DNA]</scope>
</reference>
<evidence type="ECO:0000256" key="6">
    <source>
        <dbReference type="ARBA" id="ARBA00023136"/>
    </source>
</evidence>
<dbReference type="Gene3D" id="1.20.1250.20">
    <property type="entry name" value="MFS general substrate transporter like domains"/>
    <property type="match status" value="2"/>
</dbReference>
<feature type="transmembrane region" description="Helical" evidence="8">
    <location>
        <begin position="392"/>
        <end position="412"/>
    </location>
</feature>
<keyword evidence="5 8" id="KW-1133">Transmembrane helix</keyword>
<proteinExistence type="inferred from homology"/>
<evidence type="ECO:0000256" key="1">
    <source>
        <dbReference type="ARBA" id="ARBA00004141"/>
    </source>
</evidence>
<feature type="compositionally biased region" description="Acidic residues" evidence="7">
    <location>
        <begin position="33"/>
        <end position="44"/>
    </location>
</feature>
<evidence type="ECO:0000256" key="8">
    <source>
        <dbReference type="SAM" id="Phobius"/>
    </source>
</evidence>
<feature type="transmembrane region" description="Helical" evidence="8">
    <location>
        <begin position="298"/>
        <end position="319"/>
    </location>
</feature>
<dbReference type="InterPro" id="IPR001958">
    <property type="entry name" value="Tet-R_TetA/multi-R_MdtG-like"/>
</dbReference>
<keyword evidence="4 8" id="KW-0812">Transmembrane</keyword>
<gene>
    <name evidence="10" type="ORF">PBRA_003811</name>
    <name evidence="11" type="ORF">PLBR_LOCUS1543</name>
</gene>
<feature type="transmembrane region" description="Helical" evidence="8">
    <location>
        <begin position="258"/>
        <end position="278"/>
    </location>
</feature>
<dbReference type="InterPro" id="IPR011701">
    <property type="entry name" value="MFS"/>
</dbReference>
<comment type="similarity">
    <text evidence="2">Belongs to the major facilitator superfamily. Vesicular transporter family.</text>
</comment>
<accession>A0A0G4IIK0</accession>
<dbReference type="InterPro" id="IPR036259">
    <property type="entry name" value="MFS_trans_sf"/>
</dbReference>
<evidence type="ECO:0000313" key="11">
    <source>
        <dbReference type="EMBL" id="SPQ94328.1"/>
    </source>
</evidence>
<dbReference type="Proteomes" id="UP000290189">
    <property type="component" value="Unassembled WGS sequence"/>
</dbReference>
<evidence type="ECO:0000256" key="7">
    <source>
        <dbReference type="SAM" id="MobiDB-lite"/>
    </source>
</evidence>
<dbReference type="STRING" id="37360.A0A0G4IIK0"/>
<dbReference type="EMBL" id="OVEO01000002">
    <property type="protein sequence ID" value="SPQ94328.1"/>
    <property type="molecule type" value="Genomic_DNA"/>
</dbReference>
<feature type="transmembrane region" description="Helical" evidence="8">
    <location>
        <begin position="326"/>
        <end position="348"/>
    </location>
</feature>
<evidence type="ECO:0000256" key="3">
    <source>
        <dbReference type="ARBA" id="ARBA00022448"/>
    </source>
</evidence>
<keyword evidence="3" id="KW-0813">Transport</keyword>
<evidence type="ECO:0000256" key="4">
    <source>
        <dbReference type="ARBA" id="ARBA00022692"/>
    </source>
</evidence>
<evidence type="ECO:0000259" key="9">
    <source>
        <dbReference type="PROSITE" id="PS50850"/>
    </source>
</evidence>
<dbReference type="Proteomes" id="UP000039324">
    <property type="component" value="Unassembled WGS sequence"/>
</dbReference>
<keyword evidence="12" id="KW-1185">Reference proteome</keyword>
<feature type="transmembrane region" description="Helical" evidence="8">
    <location>
        <begin position="219"/>
        <end position="237"/>
    </location>
</feature>
<evidence type="ECO:0000313" key="10">
    <source>
        <dbReference type="EMBL" id="CEO94999.1"/>
    </source>
</evidence>
<feature type="transmembrane region" description="Helical" evidence="8">
    <location>
        <begin position="124"/>
        <end position="142"/>
    </location>
</feature>
<dbReference type="AlphaFoldDB" id="A0A0G4IIK0"/>
<reference evidence="10 12" key="1">
    <citation type="submission" date="2015-02" db="EMBL/GenBank/DDBJ databases">
        <authorList>
            <person name="Chooi Y.-H."/>
        </authorList>
    </citation>
    <scope>NUCLEOTIDE SEQUENCE [LARGE SCALE GENOMIC DNA]</scope>
    <source>
        <strain evidence="10">E3</strain>
    </source>
</reference>
<feature type="domain" description="Major facilitator superfamily (MFS) profile" evidence="9">
    <location>
        <begin position="58"/>
        <end position="445"/>
    </location>
</feature>
<feature type="transmembrane region" description="Helical" evidence="8">
    <location>
        <begin position="92"/>
        <end position="112"/>
    </location>
</feature>
<dbReference type="PANTHER" id="PTHR23506">
    <property type="entry name" value="GH10249P"/>
    <property type="match status" value="1"/>
</dbReference>
<dbReference type="InterPro" id="IPR020846">
    <property type="entry name" value="MFS_dom"/>
</dbReference>
<dbReference type="InterPro" id="IPR050930">
    <property type="entry name" value="MFS_Vesicular_Transporter"/>
</dbReference>
<feature type="region of interest" description="Disordered" evidence="7">
    <location>
        <begin position="14"/>
        <end position="46"/>
    </location>
</feature>
<dbReference type="PANTHER" id="PTHR23506:SF26">
    <property type="entry name" value="MFS-TYPE TRANSPORTER SLC18B1"/>
    <property type="match status" value="1"/>
</dbReference>
<dbReference type="Pfam" id="PF07690">
    <property type="entry name" value="MFS_1"/>
    <property type="match status" value="1"/>
</dbReference>